<comment type="caution">
    <text evidence="2">The sequence shown here is derived from an EMBL/GenBank/DDBJ whole genome shotgun (WGS) entry which is preliminary data.</text>
</comment>
<keyword evidence="3" id="KW-1185">Reference proteome</keyword>
<protein>
    <submittedName>
        <fullName evidence="2">Uncharacterized protein</fullName>
    </submittedName>
</protein>
<evidence type="ECO:0000313" key="2">
    <source>
        <dbReference type="EMBL" id="GID14617.1"/>
    </source>
</evidence>
<dbReference type="EMBL" id="BOMB01000032">
    <property type="protein sequence ID" value="GID14617.1"/>
    <property type="molecule type" value="Genomic_DNA"/>
</dbReference>
<feature type="compositionally biased region" description="Acidic residues" evidence="1">
    <location>
        <begin position="24"/>
        <end position="40"/>
    </location>
</feature>
<accession>A0A8J3NEY2</accession>
<feature type="region of interest" description="Disordered" evidence="1">
    <location>
        <begin position="1"/>
        <end position="40"/>
    </location>
</feature>
<proteinExistence type="predicted"/>
<evidence type="ECO:0000313" key="3">
    <source>
        <dbReference type="Proteomes" id="UP000612808"/>
    </source>
</evidence>
<reference evidence="2" key="1">
    <citation type="submission" date="2021-01" db="EMBL/GenBank/DDBJ databases">
        <title>Whole genome shotgun sequence of Actinocatenispora rupis NBRC 107355.</title>
        <authorList>
            <person name="Komaki H."/>
            <person name="Tamura T."/>
        </authorList>
    </citation>
    <scope>NUCLEOTIDE SEQUENCE</scope>
    <source>
        <strain evidence="2">NBRC 107355</strain>
    </source>
</reference>
<organism evidence="2 3">
    <name type="scientific">Actinocatenispora rupis</name>
    <dbReference type="NCBI Taxonomy" id="519421"/>
    <lineage>
        <taxon>Bacteria</taxon>
        <taxon>Bacillati</taxon>
        <taxon>Actinomycetota</taxon>
        <taxon>Actinomycetes</taxon>
        <taxon>Micromonosporales</taxon>
        <taxon>Micromonosporaceae</taxon>
        <taxon>Actinocatenispora</taxon>
    </lineage>
</organism>
<sequence length="40" mass="4267">MTDQQQPAVRPTPRAGDYQPPGPDDADQGDVPADEEADES</sequence>
<dbReference type="Proteomes" id="UP000612808">
    <property type="component" value="Unassembled WGS sequence"/>
</dbReference>
<evidence type="ECO:0000256" key="1">
    <source>
        <dbReference type="SAM" id="MobiDB-lite"/>
    </source>
</evidence>
<name>A0A8J3NEY2_9ACTN</name>
<dbReference type="AlphaFoldDB" id="A0A8J3NEY2"/>
<dbReference type="RefSeq" id="WP_275408727.1">
    <property type="nucleotide sequence ID" value="NZ_BAAAZM010000017.1"/>
</dbReference>
<gene>
    <name evidence="2" type="ORF">Aru02nite_55060</name>
</gene>